<feature type="region of interest" description="Disordered" evidence="1">
    <location>
        <begin position="39"/>
        <end position="67"/>
    </location>
</feature>
<keyword evidence="3" id="KW-1185">Reference proteome</keyword>
<proteinExistence type="predicted"/>
<dbReference type="Proteomes" id="UP001054945">
    <property type="component" value="Unassembled WGS sequence"/>
</dbReference>
<gene>
    <name evidence="2" type="ORF">CEXT_294871</name>
</gene>
<organism evidence="2 3">
    <name type="scientific">Caerostris extrusa</name>
    <name type="common">Bark spider</name>
    <name type="synonym">Caerostris bankana</name>
    <dbReference type="NCBI Taxonomy" id="172846"/>
    <lineage>
        <taxon>Eukaryota</taxon>
        <taxon>Metazoa</taxon>
        <taxon>Ecdysozoa</taxon>
        <taxon>Arthropoda</taxon>
        <taxon>Chelicerata</taxon>
        <taxon>Arachnida</taxon>
        <taxon>Araneae</taxon>
        <taxon>Araneomorphae</taxon>
        <taxon>Entelegynae</taxon>
        <taxon>Araneoidea</taxon>
        <taxon>Araneidae</taxon>
        <taxon>Caerostris</taxon>
    </lineage>
</organism>
<reference evidence="2 3" key="1">
    <citation type="submission" date="2021-06" db="EMBL/GenBank/DDBJ databases">
        <title>Caerostris extrusa draft genome.</title>
        <authorList>
            <person name="Kono N."/>
            <person name="Arakawa K."/>
        </authorList>
    </citation>
    <scope>NUCLEOTIDE SEQUENCE [LARGE SCALE GENOMIC DNA]</scope>
</reference>
<evidence type="ECO:0000313" key="3">
    <source>
        <dbReference type="Proteomes" id="UP001054945"/>
    </source>
</evidence>
<comment type="caution">
    <text evidence="2">The sequence shown here is derived from an EMBL/GenBank/DDBJ whole genome shotgun (WGS) entry which is preliminary data.</text>
</comment>
<dbReference type="EMBL" id="BPLR01016523">
    <property type="protein sequence ID" value="GIY84502.1"/>
    <property type="molecule type" value="Genomic_DNA"/>
</dbReference>
<evidence type="ECO:0000313" key="2">
    <source>
        <dbReference type="EMBL" id="GIY84502.1"/>
    </source>
</evidence>
<protein>
    <submittedName>
        <fullName evidence="2">Uncharacterized protein</fullName>
    </submittedName>
</protein>
<evidence type="ECO:0000256" key="1">
    <source>
        <dbReference type="SAM" id="MobiDB-lite"/>
    </source>
</evidence>
<sequence length="67" mass="6871">MISRLPGCGRIAVAISTNVDFLAALQFGLRIPSVCHSSISSTTEGHAGSGSHSPGIGKATCRRLDGF</sequence>
<accession>A0AAV4WNU7</accession>
<dbReference type="AlphaFoldDB" id="A0AAV4WNU7"/>
<name>A0AAV4WNU7_CAEEX</name>